<dbReference type="OrthoDB" id="4664297at2759"/>
<proteinExistence type="inferred from homology"/>
<dbReference type="InterPro" id="IPR017853">
    <property type="entry name" value="GH"/>
</dbReference>
<dbReference type="GO" id="GO:0047274">
    <property type="term" value="F:galactinol-sucrose galactosyltransferase activity"/>
    <property type="evidence" value="ECO:0007669"/>
    <property type="project" value="UniProtKB-EC"/>
</dbReference>
<dbReference type="InterPro" id="IPR008811">
    <property type="entry name" value="Glycosyl_hydrolases_36"/>
</dbReference>
<accession>R4XD18</accession>
<dbReference type="Gene3D" id="3.20.20.70">
    <property type="entry name" value="Aldolase class I"/>
    <property type="match status" value="1"/>
</dbReference>
<dbReference type="PANTHER" id="PTHR31268:SF32">
    <property type="entry name" value="GALACTINOL--SUCROSE GALACTOSYLTRANSFERASE 2-RELATED"/>
    <property type="match status" value="1"/>
</dbReference>
<dbReference type="SUPFAM" id="SSF51445">
    <property type="entry name" value="(Trans)glycosidases"/>
    <property type="match status" value="1"/>
</dbReference>
<dbReference type="AlphaFoldDB" id="R4XD18"/>
<dbReference type="PANTHER" id="PTHR31268">
    <property type="match status" value="1"/>
</dbReference>
<organism evidence="5 6">
    <name type="scientific">Taphrina deformans (strain PYCC 5710 / ATCC 11124 / CBS 356.35 / IMI 108563 / JCM 9778 / NBRC 8474)</name>
    <name type="common">Peach leaf curl fungus</name>
    <name type="synonym">Lalaria deformans</name>
    <dbReference type="NCBI Taxonomy" id="1097556"/>
    <lineage>
        <taxon>Eukaryota</taxon>
        <taxon>Fungi</taxon>
        <taxon>Dikarya</taxon>
        <taxon>Ascomycota</taxon>
        <taxon>Taphrinomycotina</taxon>
        <taxon>Taphrinomycetes</taxon>
        <taxon>Taphrinales</taxon>
        <taxon>Taphrinaceae</taxon>
        <taxon>Taphrina</taxon>
    </lineage>
</organism>
<comment type="similarity">
    <text evidence="2">Belongs to the glycosyl hydrolases 36 family.</text>
</comment>
<dbReference type="EMBL" id="CAHR02000078">
    <property type="protein sequence ID" value="CCG82303.1"/>
    <property type="molecule type" value="Genomic_DNA"/>
</dbReference>
<evidence type="ECO:0000256" key="3">
    <source>
        <dbReference type="ARBA" id="ARBA00023277"/>
    </source>
</evidence>
<evidence type="ECO:0000256" key="2">
    <source>
        <dbReference type="ARBA" id="ARBA00007240"/>
    </source>
</evidence>
<comment type="catalytic activity">
    <reaction evidence="1">
        <text>Hydrolysis of terminal, non-reducing alpha-D-galactose residues in alpha-D-galactosides, including galactose oligosaccharides, galactomannans and galactolipids.</text>
        <dbReference type="EC" id="3.2.1.22"/>
    </reaction>
</comment>
<dbReference type="STRING" id="1097556.R4XD18"/>
<evidence type="ECO:0000256" key="4">
    <source>
        <dbReference type="ARBA" id="ARBA00049426"/>
    </source>
</evidence>
<name>R4XD18_TAPDE</name>
<evidence type="ECO:0000313" key="5">
    <source>
        <dbReference type="EMBL" id="CCG82303.1"/>
    </source>
</evidence>
<dbReference type="Pfam" id="PF05691">
    <property type="entry name" value="Raffinose_syn"/>
    <property type="match status" value="1"/>
</dbReference>
<gene>
    <name evidence="5" type="ORF">TAPDE_002196</name>
</gene>
<comment type="caution">
    <text evidence="5">The sequence shown here is derived from an EMBL/GenBank/DDBJ whole genome shotgun (WGS) entry which is preliminary data.</text>
</comment>
<dbReference type="eggNOG" id="ENOG502QPVE">
    <property type="taxonomic scope" value="Eukaryota"/>
</dbReference>
<dbReference type="GO" id="GO:0004557">
    <property type="term" value="F:alpha-galactosidase activity"/>
    <property type="evidence" value="ECO:0007669"/>
    <property type="project" value="UniProtKB-EC"/>
</dbReference>
<evidence type="ECO:0000313" key="6">
    <source>
        <dbReference type="Proteomes" id="UP000013776"/>
    </source>
</evidence>
<sequence>MATVQIACSPFHLGTTDQHSAEKGPVTFSALVLSPDLDRATFQLELWWSAGSPSSAWAAEPFEETGGGEAGEGRYGARLHLDAATQVVDFTLRYRLTDRDAWSWVAEPGRSGRLLMVSPRQASSRAAETLEFLFTEPDGKLTIESPTSAAVPGTAQVSVLRGDAPPKAPDCTTFSLGQPQGLVQWISLERLMSFWMEPNQGREVLNTPRASFFVAYQRSDGSHVVMLPVAGLRDGIAVHFITEGPEDRLWMYVKNDSPAPGQGQVVISIADSIDIAVDAAFDRVRTIFQTECGIRADDVVVPKPEWYVDWTDGLFYCSWNAMYTDVNEQKLFDAIAGLHDQGVRVNGVIIDDGWQDIDEQRRWRSFRPPKDKFPNGLGGFVKELKRRYPYIKHVGVWHALMGYWNGFSPNSWISQHYGVKSVEMRKVTVPKGLETMHIVEKEHIHRLYDDFYSFLAGEGISVVKCDVQAMPDDISHSLPSDRLIWRDYQDAFKLASLRHFDRRVIYCMSHVSDIFLHALLQRNTVPACVRNSNDFFPDQEESHAWHIFWNANNAVYTSRLNCLPDWDMFDTTHPQAEFHAKSRSLSGGPILITDRINHTDLDLVHAMSSADISDSSTKIVRFTRPGKIRYPYVNFQDGRMTKVYNRTYDLLVLGVFNTTGKAAVEAVTLSDFMAPDVAVKERYIVTRIRDARRASASVHEASKVLFASRLKDLQCDLFTASPIVKLSEDKSCAVIGLLDKFAGAVAVNWYRPHESQHPILEVQVIHLGVLGIHVDFAVDVDRMLITMREVVVPKSTVTVSDGLLKLDLLAAWKELKLSGYSNELNLKFYFRQK</sequence>
<dbReference type="InterPro" id="IPR013785">
    <property type="entry name" value="Aldolase_TIM"/>
</dbReference>
<keyword evidence="6" id="KW-1185">Reference proteome</keyword>
<reference evidence="5 6" key="1">
    <citation type="journal article" date="2013" name="MBio">
        <title>Genome sequencing of the plant pathogen Taphrina deformans, the causal agent of peach leaf curl.</title>
        <authorList>
            <person name="Cisse O.H."/>
            <person name="Almeida J.M.G.C.F."/>
            <person name="Fonseca A."/>
            <person name="Kumar A.A."/>
            <person name="Salojaervi J."/>
            <person name="Overmyer K."/>
            <person name="Hauser P.M."/>
            <person name="Pagni M."/>
        </authorList>
    </citation>
    <scope>NUCLEOTIDE SEQUENCE [LARGE SCALE GENOMIC DNA]</scope>
    <source>
        <strain evidence="6">PYCC 5710 / ATCC 11124 / CBS 356.35 / IMI 108563 / JCM 9778 / NBRC 8474</strain>
    </source>
</reference>
<comment type="catalytic activity">
    <reaction evidence="4">
        <text>alpha-D-galactosyl-(1-&gt;3)-1D-myo-inositol + sucrose = raffinose + myo-inositol</text>
        <dbReference type="Rhea" id="RHEA:20161"/>
        <dbReference type="ChEBI" id="CHEBI:16634"/>
        <dbReference type="ChEBI" id="CHEBI:17268"/>
        <dbReference type="ChEBI" id="CHEBI:17505"/>
        <dbReference type="ChEBI" id="CHEBI:17992"/>
        <dbReference type="EC" id="2.4.1.82"/>
    </reaction>
</comment>
<protein>
    <submittedName>
        <fullName evidence="5">Raffinose synthase protein Sip1</fullName>
    </submittedName>
</protein>
<dbReference type="Proteomes" id="UP000013776">
    <property type="component" value="Unassembled WGS sequence"/>
</dbReference>
<dbReference type="VEuPathDB" id="FungiDB:TAPDE_002196"/>
<evidence type="ECO:0000256" key="1">
    <source>
        <dbReference type="ARBA" id="ARBA00001255"/>
    </source>
</evidence>
<keyword evidence="3" id="KW-0119">Carbohydrate metabolism</keyword>